<dbReference type="Proteomes" id="UP000249390">
    <property type="component" value="Unassembled WGS sequence"/>
</dbReference>
<proteinExistence type="predicted"/>
<dbReference type="PANTHER" id="PTHR31722:SF62">
    <property type="entry name" value="EMB|CAB62433.1"/>
    <property type="match status" value="1"/>
</dbReference>
<dbReference type="AlphaFoldDB" id="A0A328DXQ8"/>
<feature type="region of interest" description="Disordered" evidence="1">
    <location>
        <begin position="140"/>
        <end position="182"/>
    </location>
</feature>
<keyword evidence="3" id="KW-1185">Reference proteome</keyword>
<evidence type="ECO:0000313" key="2">
    <source>
        <dbReference type="EMBL" id="RAL50537.1"/>
    </source>
</evidence>
<organism evidence="2 3">
    <name type="scientific">Cuscuta australis</name>
    <dbReference type="NCBI Taxonomy" id="267555"/>
    <lineage>
        <taxon>Eukaryota</taxon>
        <taxon>Viridiplantae</taxon>
        <taxon>Streptophyta</taxon>
        <taxon>Embryophyta</taxon>
        <taxon>Tracheophyta</taxon>
        <taxon>Spermatophyta</taxon>
        <taxon>Magnoliopsida</taxon>
        <taxon>eudicotyledons</taxon>
        <taxon>Gunneridae</taxon>
        <taxon>Pentapetalae</taxon>
        <taxon>asterids</taxon>
        <taxon>lamiids</taxon>
        <taxon>Solanales</taxon>
        <taxon>Convolvulaceae</taxon>
        <taxon>Cuscuteae</taxon>
        <taxon>Cuscuta</taxon>
        <taxon>Cuscuta subgen. Grammica</taxon>
        <taxon>Cuscuta sect. Cleistogrammica</taxon>
    </lineage>
</organism>
<dbReference type="EMBL" id="NQVE01000058">
    <property type="protein sequence ID" value="RAL50537.1"/>
    <property type="molecule type" value="Genomic_DNA"/>
</dbReference>
<dbReference type="PANTHER" id="PTHR31722">
    <property type="entry name" value="OS06G0675200 PROTEIN"/>
    <property type="match status" value="1"/>
</dbReference>
<name>A0A328DXQ8_9ASTE</name>
<evidence type="ECO:0000313" key="3">
    <source>
        <dbReference type="Proteomes" id="UP000249390"/>
    </source>
</evidence>
<sequence>MACMLQLDILIIMYNNNNNNNNNQSSDHKPPPPMSPRISFSNDFVESSRSYYRDAPVSTDFEFSVSNQHPMTTMTADELFSKGRLLPYRETPRPVAAPNSTRPTTLKDKLLVEDSDFSSLKPPKSSARWKGFLGLRKSHIGSKRVDNKNEDKRGEEMQVHGTKNSREGLHGGGSYRDPEFQF</sequence>
<protein>
    <submittedName>
        <fullName evidence="2">Uncharacterized protein</fullName>
    </submittedName>
</protein>
<feature type="compositionally biased region" description="Basic and acidic residues" evidence="1">
    <location>
        <begin position="143"/>
        <end position="169"/>
    </location>
</feature>
<gene>
    <name evidence="2" type="ORF">DM860_014479</name>
</gene>
<feature type="region of interest" description="Disordered" evidence="1">
    <location>
        <begin position="20"/>
        <end position="40"/>
    </location>
</feature>
<accession>A0A328DXQ8</accession>
<reference evidence="2 3" key="1">
    <citation type="submission" date="2018-06" db="EMBL/GenBank/DDBJ databases">
        <title>The Genome of Cuscuta australis (Dodder) Provides Insight into the Evolution of Plant Parasitism.</title>
        <authorList>
            <person name="Liu H."/>
        </authorList>
    </citation>
    <scope>NUCLEOTIDE SEQUENCE [LARGE SCALE GENOMIC DNA]</scope>
    <source>
        <strain evidence="3">cv. Yunnan</strain>
        <tissue evidence="2">Vines</tissue>
    </source>
</reference>
<comment type="caution">
    <text evidence="2">The sequence shown here is derived from an EMBL/GenBank/DDBJ whole genome shotgun (WGS) entry which is preliminary data.</text>
</comment>
<evidence type="ECO:0000256" key="1">
    <source>
        <dbReference type="SAM" id="MobiDB-lite"/>
    </source>
</evidence>